<organism evidence="2">
    <name type="scientific">Drosophila melanogaster</name>
    <name type="common">Fruit fly</name>
    <dbReference type="NCBI Taxonomy" id="7227"/>
    <lineage>
        <taxon>Eukaryota</taxon>
        <taxon>Metazoa</taxon>
        <taxon>Ecdysozoa</taxon>
        <taxon>Arthropoda</taxon>
        <taxon>Hexapoda</taxon>
        <taxon>Insecta</taxon>
        <taxon>Pterygota</taxon>
        <taxon>Neoptera</taxon>
        <taxon>Endopterygota</taxon>
        <taxon>Diptera</taxon>
        <taxon>Brachycera</taxon>
        <taxon>Muscomorpha</taxon>
        <taxon>Ephydroidea</taxon>
        <taxon>Drosophilidae</taxon>
        <taxon>Drosophila</taxon>
        <taxon>Sophophora</taxon>
    </lineage>
</organism>
<dbReference type="EMBL" id="BK002073">
    <property type="protein sequence ID" value="DAA02918.1"/>
    <property type="molecule type" value="Genomic_DNA"/>
</dbReference>
<proteinExistence type="predicted"/>
<gene>
    <name evidence="2" type="ORF">HDC09524</name>
</gene>
<feature type="compositionally biased region" description="Low complexity" evidence="1">
    <location>
        <begin position="1"/>
        <end position="18"/>
    </location>
</feature>
<evidence type="ECO:0000313" key="2">
    <source>
        <dbReference type="EMBL" id="DAA02918.1"/>
    </source>
</evidence>
<feature type="region of interest" description="Disordered" evidence="1">
    <location>
        <begin position="82"/>
        <end position="103"/>
    </location>
</feature>
<evidence type="ECO:0000256" key="1">
    <source>
        <dbReference type="SAM" id="MobiDB-lite"/>
    </source>
</evidence>
<reference evidence="2" key="1">
    <citation type="journal article" date="2003" name="Genome Biol.">
        <title>An integrated gene annotation and transcriptional profiling approach towards the full gene content of the Drosophila genome.</title>
        <authorList>
            <person name="Hild M."/>
            <person name="Beckmann B."/>
            <person name="Haas S.A."/>
            <person name="Koch B."/>
            <person name="Solovyev V."/>
            <person name="Busold C."/>
            <person name="Fellenberg K."/>
            <person name="Boutros M."/>
            <person name="Vingron M."/>
            <person name="Sauer F."/>
            <person name="Hoheisel J.D."/>
            <person name="Paro R."/>
        </authorList>
    </citation>
    <scope>NUCLEOTIDE SEQUENCE</scope>
</reference>
<accession>Q6ILE3</accession>
<protein>
    <submittedName>
        <fullName evidence="2">HDC09524</fullName>
    </submittedName>
</protein>
<dbReference type="AlphaFoldDB" id="Q6ILE3"/>
<name>Q6ILE3_DROME</name>
<sequence length="103" mass="11497">MLNVMQQQQQRQQQQQQRTVTVMHHHRGGVTRSLLFENYCMSPGPANCNLPEEQSAKETTPNYARSAAIGLGHRLNQRVAPLVGALSRRPSPPKESPPAIESK</sequence>
<feature type="region of interest" description="Disordered" evidence="1">
    <location>
        <begin position="1"/>
        <end position="23"/>
    </location>
</feature>